<keyword evidence="3 7" id="KW-0812">Transmembrane</keyword>
<feature type="transmembrane region" description="Helical" evidence="7">
    <location>
        <begin position="102"/>
        <end position="126"/>
    </location>
</feature>
<organism evidence="8 9">
    <name type="scientific">Adiantum capillus-veneris</name>
    <name type="common">Maidenhair fern</name>
    <dbReference type="NCBI Taxonomy" id="13818"/>
    <lineage>
        <taxon>Eukaryota</taxon>
        <taxon>Viridiplantae</taxon>
        <taxon>Streptophyta</taxon>
        <taxon>Embryophyta</taxon>
        <taxon>Tracheophyta</taxon>
        <taxon>Polypodiopsida</taxon>
        <taxon>Polypodiidae</taxon>
        <taxon>Polypodiales</taxon>
        <taxon>Pteridineae</taxon>
        <taxon>Pteridaceae</taxon>
        <taxon>Vittarioideae</taxon>
        <taxon>Adiantum</taxon>
    </lineage>
</organism>
<evidence type="ECO:0000313" key="9">
    <source>
        <dbReference type="Proteomes" id="UP000886520"/>
    </source>
</evidence>
<keyword evidence="5 7" id="KW-1133">Transmembrane helix</keyword>
<evidence type="ECO:0000256" key="7">
    <source>
        <dbReference type="SAM" id="Phobius"/>
    </source>
</evidence>
<sequence>MKERATSKQLADANGDVLSKSKWLDSAAPWDKDDLLDVLYWIRQAIGLFCGLLWGSLPLVGSFWIVLFVALSSVAIYCYYKVVLKVDEEELGGHGTLLQEGMFTSAMLFLVSCQFQHCMFSAMRLVQFQTKNIS</sequence>
<evidence type="ECO:0000256" key="1">
    <source>
        <dbReference type="ARBA" id="ARBA00004477"/>
    </source>
</evidence>
<gene>
    <name evidence="8" type="ORF">GOP47_0002646</name>
</gene>
<dbReference type="InterPro" id="IPR029008">
    <property type="entry name" value="EMC6-like"/>
</dbReference>
<dbReference type="GO" id="GO:0005789">
    <property type="term" value="C:endoplasmic reticulum membrane"/>
    <property type="evidence" value="ECO:0007669"/>
    <property type="project" value="UniProtKB-SubCell"/>
</dbReference>
<keyword evidence="4" id="KW-0256">Endoplasmic reticulum</keyword>
<name>A0A9D4VAZ2_ADICA</name>
<comment type="subcellular location">
    <subcellularLocation>
        <location evidence="1">Endoplasmic reticulum membrane</location>
        <topology evidence="1">Multi-pass membrane protein</topology>
    </subcellularLocation>
</comment>
<protein>
    <recommendedName>
        <fullName evidence="10">Rab5-interacting protein</fullName>
    </recommendedName>
</protein>
<dbReference type="InterPro" id="IPR010742">
    <property type="entry name" value="RCAF1"/>
</dbReference>
<evidence type="ECO:0000256" key="5">
    <source>
        <dbReference type="ARBA" id="ARBA00022989"/>
    </source>
</evidence>
<dbReference type="PANTHER" id="PTHR12906:SF0">
    <property type="entry name" value="GEL COMPLEX SUBUNIT OPTI"/>
    <property type="match status" value="1"/>
</dbReference>
<reference evidence="8" key="1">
    <citation type="submission" date="2021-01" db="EMBL/GenBank/DDBJ databases">
        <title>Adiantum capillus-veneris genome.</title>
        <authorList>
            <person name="Fang Y."/>
            <person name="Liao Q."/>
        </authorList>
    </citation>
    <scope>NUCLEOTIDE SEQUENCE</scope>
    <source>
        <strain evidence="8">H3</strain>
        <tissue evidence="8">Leaf</tissue>
    </source>
</reference>
<evidence type="ECO:0000313" key="8">
    <source>
        <dbReference type="EMBL" id="KAI5082903.1"/>
    </source>
</evidence>
<dbReference type="EMBL" id="JABFUD020000002">
    <property type="protein sequence ID" value="KAI5082903.1"/>
    <property type="molecule type" value="Genomic_DNA"/>
</dbReference>
<dbReference type="AlphaFoldDB" id="A0A9D4VAZ2"/>
<evidence type="ECO:0000256" key="2">
    <source>
        <dbReference type="ARBA" id="ARBA00009436"/>
    </source>
</evidence>
<accession>A0A9D4VAZ2</accession>
<evidence type="ECO:0000256" key="3">
    <source>
        <dbReference type="ARBA" id="ARBA00022692"/>
    </source>
</evidence>
<keyword evidence="6 7" id="KW-0472">Membrane</keyword>
<evidence type="ECO:0000256" key="6">
    <source>
        <dbReference type="ARBA" id="ARBA00023136"/>
    </source>
</evidence>
<dbReference type="GO" id="GO:0097250">
    <property type="term" value="P:mitochondrial respirasome assembly"/>
    <property type="evidence" value="ECO:0007669"/>
    <property type="project" value="InterPro"/>
</dbReference>
<comment type="similarity">
    <text evidence="2">Belongs to the EMC6 family.</text>
</comment>
<dbReference type="Pfam" id="PF07019">
    <property type="entry name" value="EMC6"/>
    <property type="match status" value="1"/>
</dbReference>
<proteinExistence type="inferred from homology"/>
<dbReference type="GO" id="GO:0005739">
    <property type="term" value="C:mitochondrion"/>
    <property type="evidence" value="ECO:0007669"/>
    <property type="project" value="GOC"/>
</dbReference>
<evidence type="ECO:0000256" key="4">
    <source>
        <dbReference type="ARBA" id="ARBA00022824"/>
    </source>
</evidence>
<dbReference type="Proteomes" id="UP000886520">
    <property type="component" value="Chromosome 3"/>
</dbReference>
<keyword evidence="9" id="KW-1185">Reference proteome</keyword>
<dbReference type="OrthoDB" id="286395at2759"/>
<dbReference type="PANTHER" id="PTHR12906">
    <property type="entry name" value="PROTEIN C20ORF24 RAB5-INTERACTING PROTEIN"/>
    <property type="match status" value="1"/>
</dbReference>
<evidence type="ECO:0008006" key="10">
    <source>
        <dbReference type="Google" id="ProtNLM"/>
    </source>
</evidence>
<comment type="caution">
    <text evidence="8">The sequence shown here is derived from an EMBL/GenBank/DDBJ whole genome shotgun (WGS) entry which is preliminary data.</text>
</comment>